<evidence type="ECO:0000256" key="1">
    <source>
        <dbReference type="ARBA" id="ARBA00022679"/>
    </source>
</evidence>
<dbReference type="OrthoDB" id="9775595at2"/>
<organism evidence="4 5">
    <name type="scientific">Pelagibacterium luteolum</name>
    <dbReference type="NCBI Taxonomy" id="440168"/>
    <lineage>
        <taxon>Bacteria</taxon>
        <taxon>Pseudomonadati</taxon>
        <taxon>Pseudomonadota</taxon>
        <taxon>Alphaproteobacteria</taxon>
        <taxon>Hyphomicrobiales</taxon>
        <taxon>Devosiaceae</taxon>
        <taxon>Pelagibacterium</taxon>
    </lineage>
</organism>
<gene>
    <name evidence="4" type="ORF">SAMN04487974_10126</name>
</gene>
<evidence type="ECO:0000256" key="2">
    <source>
        <dbReference type="ARBA" id="ARBA00023315"/>
    </source>
</evidence>
<protein>
    <submittedName>
        <fullName evidence="4">Acetyltransferase (GNAT) family protein</fullName>
    </submittedName>
</protein>
<dbReference type="PANTHER" id="PTHR43420:SF47">
    <property type="entry name" value="N-ACETYLTRANSFERASE DOMAIN-CONTAINING PROTEIN"/>
    <property type="match status" value="1"/>
</dbReference>
<feature type="domain" description="N-acetyltransferase" evidence="3">
    <location>
        <begin position="117"/>
        <end position="254"/>
    </location>
</feature>
<evidence type="ECO:0000259" key="3">
    <source>
        <dbReference type="PROSITE" id="PS51186"/>
    </source>
</evidence>
<dbReference type="Gene3D" id="3.40.630.30">
    <property type="match status" value="1"/>
</dbReference>
<sequence>MVSTIAQTEAAFLKAWPALETVSDGQWCARFGNGLTRRANCIQVNDADDDGDGDAAARLKNLAALYDDRRLLPYFRVTPLTGRATFDALVQAGWAASDYALIMQMPIGETVGVDGECVVTSPDDQDFLAAQSALQGYGGENATTFAKLIAKLDSPAVGLTIYDSDGTALASLLCVEASGIGVFLNVSTAPAARRQGLGTRLMASAISWLAENGATEAALQVAADNRAAVALYLSMGFSYRYPYHYRRRLETKAS</sequence>
<dbReference type="PANTHER" id="PTHR43420">
    <property type="entry name" value="ACETYLTRANSFERASE"/>
    <property type="match status" value="1"/>
</dbReference>
<evidence type="ECO:0000313" key="4">
    <source>
        <dbReference type="EMBL" id="SDG12464.1"/>
    </source>
</evidence>
<dbReference type="InterPro" id="IPR000182">
    <property type="entry name" value="GNAT_dom"/>
</dbReference>
<accession>A0A1G7RPA8</accession>
<proteinExistence type="predicted"/>
<evidence type="ECO:0000313" key="5">
    <source>
        <dbReference type="Proteomes" id="UP000199495"/>
    </source>
</evidence>
<dbReference type="AlphaFoldDB" id="A0A1G7RPA8"/>
<dbReference type="InterPro" id="IPR016181">
    <property type="entry name" value="Acyl_CoA_acyltransferase"/>
</dbReference>
<reference evidence="4 5" key="1">
    <citation type="submission" date="2016-10" db="EMBL/GenBank/DDBJ databases">
        <authorList>
            <person name="de Groot N.N."/>
        </authorList>
    </citation>
    <scope>NUCLEOTIDE SEQUENCE [LARGE SCALE GENOMIC DNA]</scope>
    <source>
        <strain evidence="4 5">CGMCC 1.10267</strain>
    </source>
</reference>
<dbReference type="PROSITE" id="PS51186">
    <property type="entry name" value="GNAT"/>
    <property type="match status" value="1"/>
</dbReference>
<name>A0A1G7RPA8_9HYPH</name>
<dbReference type="EMBL" id="FNCS01000001">
    <property type="protein sequence ID" value="SDG12464.1"/>
    <property type="molecule type" value="Genomic_DNA"/>
</dbReference>
<dbReference type="InterPro" id="IPR056935">
    <property type="entry name" value="Rv0428c-like_C"/>
</dbReference>
<keyword evidence="2" id="KW-0012">Acyltransferase</keyword>
<keyword evidence="5" id="KW-1185">Reference proteome</keyword>
<keyword evidence="1 4" id="KW-0808">Transferase</keyword>
<dbReference type="GO" id="GO:0016747">
    <property type="term" value="F:acyltransferase activity, transferring groups other than amino-acyl groups"/>
    <property type="evidence" value="ECO:0007669"/>
    <property type="project" value="InterPro"/>
</dbReference>
<dbReference type="SUPFAM" id="SSF55729">
    <property type="entry name" value="Acyl-CoA N-acyltransferases (Nat)"/>
    <property type="match status" value="1"/>
</dbReference>
<dbReference type="Proteomes" id="UP000199495">
    <property type="component" value="Unassembled WGS sequence"/>
</dbReference>
<dbReference type="InterPro" id="IPR050680">
    <property type="entry name" value="YpeA/RimI_acetyltransf"/>
</dbReference>
<dbReference type="STRING" id="440168.SAMN04487974_10126"/>
<dbReference type="Pfam" id="PF24553">
    <property type="entry name" value="Rv0428c_C"/>
    <property type="match status" value="1"/>
</dbReference>
<dbReference type="CDD" id="cd04301">
    <property type="entry name" value="NAT_SF"/>
    <property type="match status" value="1"/>
</dbReference>